<organism evidence="5 6">
    <name type="scientific">Flaviflagellibacter deserti</name>
    <dbReference type="NCBI Taxonomy" id="2267266"/>
    <lineage>
        <taxon>Bacteria</taxon>
        <taxon>Pseudomonadati</taxon>
        <taxon>Pseudomonadota</taxon>
        <taxon>Alphaproteobacteria</taxon>
        <taxon>Hyphomicrobiales</taxon>
        <taxon>Flaviflagellibacter</taxon>
    </lineage>
</organism>
<name>A0ABV9Z5A9_9HYPH</name>
<comment type="subcellular location">
    <subcellularLocation>
        <location evidence="3">Cytoplasm</location>
    </subcellularLocation>
</comment>
<comment type="similarity">
    <text evidence="1 3">Belongs to the UreD family.</text>
</comment>
<evidence type="ECO:0000256" key="1">
    <source>
        <dbReference type="ARBA" id="ARBA00007177"/>
    </source>
</evidence>
<evidence type="ECO:0000313" key="6">
    <source>
        <dbReference type="Proteomes" id="UP001595796"/>
    </source>
</evidence>
<protein>
    <recommendedName>
        <fullName evidence="3">Urease accessory protein UreD</fullName>
    </recommendedName>
</protein>
<feature type="region of interest" description="Disordered" evidence="4">
    <location>
        <begin position="1"/>
        <end position="26"/>
    </location>
</feature>
<keyword evidence="6" id="KW-1185">Reference proteome</keyword>
<keyword evidence="3" id="KW-0996">Nickel insertion</keyword>
<comment type="subunit">
    <text evidence="3">UreD, UreF and UreG form a complex that acts as a GTP-hydrolysis-dependent molecular chaperone, activating the urease apoprotein by helping to assemble the nickel containing metallocenter of UreC. The UreE protein probably delivers the nickel.</text>
</comment>
<dbReference type="PANTHER" id="PTHR33643:SF1">
    <property type="entry name" value="UREASE ACCESSORY PROTEIN D"/>
    <property type="match status" value="1"/>
</dbReference>
<evidence type="ECO:0000313" key="5">
    <source>
        <dbReference type="EMBL" id="MFC5069332.1"/>
    </source>
</evidence>
<accession>A0ABV9Z5A9</accession>
<comment type="caution">
    <text evidence="5">The sequence shown here is derived from an EMBL/GenBank/DDBJ whole genome shotgun (WGS) entry which is preliminary data.</text>
</comment>
<feature type="compositionally biased region" description="Polar residues" evidence="4">
    <location>
        <begin position="1"/>
        <end position="11"/>
    </location>
</feature>
<evidence type="ECO:0000256" key="3">
    <source>
        <dbReference type="HAMAP-Rule" id="MF_01384"/>
    </source>
</evidence>
<comment type="function">
    <text evidence="3">Required for maturation of urease via the functional incorporation of the urease nickel metallocenter.</text>
</comment>
<dbReference type="PANTHER" id="PTHR33643">
    <property type="entry name" value="UREASE ACCESSORY PROTEIN D"/>
    <property type="match status" value="1"/>
</dbReference>
<gene>
    <name evidence="3" type="primary">ureD</name>
    <name evidence="5" type="ORF">ACFPFW_15045</name>
</gene>
<dbReference type="EMBL" id="JBHSJF010000006">
    <property type="protein sequence ID" value="MFC5069332.1"/>
    <property type="molecule type" value="Genomic_DNA"/>
</dbReference>
<dbReference type="RefSeq" id="WP_379771337.1">
    <property type="nucleotide sequence ID" value="NZ_JBHSJF010000006.1"/>
</dbReference>
<proteinExistence type="inferred from homology"/>
<keyword evidence="2 3" id="KW-0143">Chaperone</keyword>
<dbReference type="HAMAP" id="MF_01384">
    <property type="entry name" value="UreD"/>
    <property type="match status" value="1"/>
</dbReference>
<evidence type="ECO:0000256" key="4">
    <source>
        <dbReference type="SAM" id="MobiDB-lite"/>
    </source>
</evidence>
<keyword evidence="3" id="KW-0963">Cytoplasm</keyword>
<dbReference type="Pfam" id="PF01774">
    <property type="entry name" value="UreD"/>
    <property type="match status" value="1"/>
</dbReference>
<dbReference type="Proteomes" id="UP001595796">
    <property type="component" value="Unassembled WGS sequence"/>
</dbReference>
<reference evidence="6" key="1">
    <citation type="journal article" date="2019" name="Int. J. Syst. Evol. Microbiol.">
        <title>The Global Catalogue of Microorganisms (GCM) 10K type strain sequencing project: providing services to taxonomists for standard genome sequencing and annotation.</title>
        <authorList>
            <consortium name="The Broad Institute Genomics Platform"/>
            <consortium name="The Broad Institute Genome Sequencing Center for Infectious Disease"/>
            <person name="Wu L."/>
            <person name="Ma J."/>
        </authorList>
    </citation>
    <scope>NUCLEOTIDE SEQUENCE [LARGE SCALE GENOMIC DNA]</scope>
    <source>
        <strain evidence="6">CGMCC 1.16444</strain>
    </source>
</reference>
<evidence type="ECO:0000256" key="2">
    <source>
        <dbReference type="ARBA" id="ARBA00023186"/>
    </source>
</evidence>
<dbReference type="InterPro" id="IPR002669">
    <property type="entry name" value="UreD"/>
</dbReference>
<sequence length="284" mass="31158">MMYVSDWSSDVSPRAEAPRRQRSHGQLSFDVTSINGLTRPARIAESGPSRIRLPNVPTGELEAVIMNTGGGVACGDRFEVAANAGPDTHTVMTTPAAERVYKSDGPVATVDVSIRVEKDAVFSWLPQETILYDRARLRRSFSAEIAGSASFSMFESIVFGRAAHGERIAEGLLEDRWRIRRDGKLIYADTLRLEGPIADLLDKPSIAKGSRALATFLHVAPDAENRLEPVRELMENASCDCAASSWNGMLVLRFLAPDIGSLRRAAIDILTRFRGAPLPRVWHS</sequence>